<keyword evidence="9" id="KW-1185">Reference proteome</keyword>
<dbReference type="GO" id="GO:1990573">
    <property type="term" value="P:potassium ion import across plasma membrane"/>
    <property type="evidence" value="ECO:0007669"/>
    <property type="project" value="TreeGrafter"/>
</dbReference>
<evidence type="ECO:0000256" key="1">
    <source>
        <dbReference type="ARBA" id="ARBA00004606"/>
    </source>
</evidence>
<dbReference type="InterPro" id="IPR000402">
    <property type="entry name" value="Na/K_ATPase_sub_beta"/>
</dbReference>
<evidence type="ECO:0000256" key="3">
    <source>
        <dbReference type="ARBA" id="ARBA00022692"/>
    </source>
</evidence>
<dbReference type="InterPro" id="IPR038702">
    <property type="entry name" value="Na/K_ATPase_sub_beta_sf"/>
</dbReference>
<evidence type="ECO:0000256" key="2">
    <source>
        <dbReference type="ARBA" id="ARBA00005876"/>
    </source>
</evidence>
<evidence type="ECO:0000256" key="7">
    <source>
        <dbReference type="SAM" id="Phobius"/>
    </source>
</evidence>
<evidence type="ECO:0000256" key="6">
    <source>
        <dbReference type="ARBA" id="ARBA00023136"/>
    </source>
</evidence>
<accession>A0A7M5TS68</accession>
<evidence type="ECO:0000256" key="5">
    <source>
        <dbReference type="ARBA" id="ARBA00022989"/>
    </source>
</evidence>
<keyword evidence="3 7" id="KW-0812">Transmembrane</keyword>
<protein>
    <submittedName>
        <fullName evidence="8">Uncharacterized protein</fullName>
    </submittedName>
</protein>
<comment type="similarity">
    <text evidence="2">Belongs to the X(+)/potassium ATPases subunit beta family.</text>
</comment>
<evidence type="ECO:0000256" key="4">
    <source>
        <dbReference type="ARBA" id="ARBA00022968"/>
    </source>
</evidence>
<dbReference type="GO" id="GO:0001671">
    <property type="term" value="F:ATPase activator activity"/>
    <property type="evidence" value="ECO:0007669"/>
    <property type="project" value="TreeGrafter"/>
</dbReference>
<dbReference type="PANTHER" id="PTHR11523:SF28">
    <property type="entry name" value="NA_K-ATPASE BETA SUBUNIT ISOFORM 4-RELATED"/>
    <property type="match status" value="1"/>
</dbReference>
<proteinExistence type="inferred from homology"/>
<evidence type="ECO:0000313" key="9">
    <source>
        <dbReference type="Proteomes" id="UP000594262"/>
    </source>
</evidence>
<name>A0A7M5TS68_9CNID</name>
<keyword evidence="6 7" id="KW-0472">Membrane</keyword>
<keyword evidence="5 7" id="KW-1133">Transmembrane helix</keyword>
<reference evidence="8" key="1">
    <citation type="submission" date="2021-01" db="UniProtKB">
        <authorList>
            <consortium name="EnsemblMetazoa"/>
        </authorList>
    </citation>
    <scope>IDENTIFICATION</scope>
</reference>
<dbReference type="EnsemblMetazoa" id="CLYHEMT001032.1">
    <property type="protein sequence ID" value="CLYHEMP001032.1"/>
    <property type="gene ID" value="CLYHEMG001032"/>
</dbReference>
<feature type="transmembrane region" description="Helical" evidence="7">
    <location>
        <begin position="48"/>
        <end position="72"/>
    </location>
</feature>
<dbReference type="GeneID" id="136799489"/>
<dbReference type="GO" id="GO:0006883">
    <property type="term" value="P:intracellular sodium ion homeostasis"/>
    <property type="evidence" value="ECO:0007669"/>
    <property type="project" value="TreeGrafter"/>
</dbReference>
<dbReference type="AlphaFoldDB" id="A0A7M5TS68"/>
<dbReference type="GO" id="GO:0005890">
    <property type="term" value="C:sodium:potassium-exchanging ATPase complex"/>
    <property type="evidence" value="ECO:0007669"/>
    <property type="project" value="InterPro"/>
</dbReference>
<evidence type="ECO:0000313" key="8">
    <source>
        <dbReference type="EnsemblMetazoa" id="CLYHEMP001032.1"/>
    </source>
</evidence>
<dbReference type="OrthoDB" id="5912413at2759"/>
<dbReference type="Pfam" id="PF00287">
    <property type="entry name" value="Na_K-ATPase"/>
    <property type="match status" value="1"/>
</dbReference>
<dbReference type="Proteomes" id="UP000594262">
    <property type="component" value="Unplaced"/>
</dbReference>
<dbReference type="GO" id="GO:0036376">
    <property type="term" value="P:sodium ion export across plasma membrane"/>
    <property type="evidence" value="ECO:0007669"/>
    <property type="project" value="TreeGrafter"/>
</dbReference>
<dbReference type="Gene3D" id="2.60.40.1660">
    <property type="entry name" value="Na, k-atpase alpha subunit"/>
    <property type="match status" value="1"/>
</dbReference>
<dbReference type="PANTHER" id="PTHR11523">
    <property type="entry name" value="SODIUM/POTASSIUM-DEPENDENT ATPASE BETA SUBUNIT"/>
    <property type="match status" value="1"/>
</dbReference>
<organism evidence="8 9">
    <name type="scientific">Clytia hemisphaerica</name>
    <dbReference type="NCBI Taxonomy" id="252671"/>
    <lineage>
        <taxon>Eukaryota</taxon>
        <taxon>Metazoa</taxon>
        <taxon>Cnidaria</taxon>
        <taxon>Hydrozoa</taxon>
        <taxon>Hydroidolina</taxon>
        <taxon>Leptothecata</taxon>
        <taxon>Obeliida</taxon>
        <taxon>Clytiidae</taxon>
        <taxon>Clytia</taxon>
    </lineage>
</organism>
<dbReference type="RefSeq" id="XP_066912305.1">
    <property type="nucleotide sequence ID" value="XM_067056204.1"/>
</dbReference>
<keyword evidence="4" id="KW-0735">Signal-anchor</keyword>
<comment type="subcellular location">
    <subcellularLocation>
        <location evidence="1">Membrane</location>
        <topology evidence="1">Single-pass type II membrane protein</topology>
    </subcellularLocation>
</comment>
<sequence length="276" mass="30593">MAQSGEAPKPNFCQRFSAQCSSFGKFLYNGETGEVMGRSGNSWAKIGFFYLVFYGFLAGFFSAMLAVFMTTIEKPEDGGRPKLTQFIANKPGITTLGKLSLLDGYDANSTTSDYAEGIQKYFEEMKNNSLYKGECPIGRNETFEKPCYAPSSIYGDCAPEADLSTSMFGVKDEKPCVFIRINRVREWVPEETGKYLKLECSGTGFSKQWPEGFLMNGFPYMGGNYELPWVAVQLDATVKGLKVRCELKGKGISVSDSFNTARSYGKIQITDVSVKN</sequence>
<dbReference type="GO" id="GO:0030007">
    <property type="term" value="P:intracellular potassium ion homeostasis"/>
    <property type="evidence" value="ECO:0007669"/>
    <property type="project" value="TreeGrafter"/>
</dbReference>